<comment type="caution">
    <text evidence="1">The sequence shown here is derived from an EMBL/GenBank/DDBJ whole genome shotgun (WGS) entry which is preliminary data.</text>
</comment>
<evidence type="ECO:0000313" key="2">
    <source>
        <dbReference type="Proteomes" id="UP000535511"/>
    </source>
</evidence>
<gene>
    <name evidence="1" type="ORF">BJZ21_000535</name>
</gene>
<proteinExistence type="predicted"/>
<accession>A0A7Y9E3P2</accession>
<dbReference type="RefSeq" id="WP_218851250.1">
    <property type="nucleotide sequence ID" value="NZ_JACCBG010000001.1"/>
</dbReference>
<dbReference type="Gene3D" id="3.10.20.30">
    <property type="match status" value="1"/>
</dbReference>
<dbReference type="InterPro" id="IPR012675">
    <property type="entry name" value="Beta-grasp_dom_sf"/>
</dbReference>
<evidence type="ECO:0000313" key="1">
    <source>
        <dbReference type="EMBL" id="NYD40452.1"/>
    </source>
</evidence>
<dbReference type="Proteomes" id="UP000535511">
    <property type="component" value="Unassembled WGS sequence"/>
</dbReference>
<organism evidence="1 2">
    <name type="scientific">Nocardioides panaciterrulae</name>
    <dbReference type="NCBI Taxonomy" id="661492"/>
    <lineage>
        <taxon>Bacteria</taxon>
        <taxon>Bacillati</taxon>
        <taxon>Actinomycetota</taxon>
        <taxon>Actinomycetes</taxon>
        <taxon>Propionibacteriales</taxon>
        <taxon>Nocardioidaceae</taxon>
        <taxon>Nocardioides</taxon>
    </lineage>
</organism>
<dbReference type="AlphaFoldDB" id="A0A7Y9E3P2"/>
<dbReference type="InterPro" id="IPR016155">
    <property type="entry name" value="Mopterin_synth/thiamin_S_b"/>
</dbReference>
<dbReference type="EMBL" id="JACCBG010000001">
    <property type="protein sequence ID" value="NYD40452.1"/>
    <property type="molecule type" value="Genomic_DNA"/>
</dbReference>
<keyword evidence="2" id="KW-1185">Reference proteome</keyword>
<name>A0A7Y9E3P2_9ACTN</name>
<protein>
    <submittedName>
        <fullName evidence="1">Molybdopterin converting factor small subunit</fullName>
    </submittedName>
</protein>
<sequence>MERPTPTAEVPETTGPAATGTVHVHYWAAAKAAAGVAGDELQVDGPLTLAEVVRRVLALHSGSKLPQVLAICSALVGDRPVGASDPAEVTVEPGQTVEFLPPFAGG</sequence>
<reference evidence="1 2" key="1">
    <citation type="submission" date="2020-07" db="EMBL/GenBank/DDBJ databases">
        <title>Sequencing the genomes of 1000 actinobacteria strains.</title>
        <authorList>
            <person name="Klenk H.-P."/>
        </authorList>
    </citation>
    <scope>NUCLEOTIDE SEQUENCE [LARGE SCALE GENOMIC DNA]</scope>
    <source>
        <strain evidence="1 2">DSM 21350</strain>
    </source>
</reference>
<dbReference type="SUPFAM" id="SSF54285">
    <property type="entry name" value="MoaD/ThiS"/>
    <property type="match status" value="1"/>
</dbReference>